<feature type="transmembrane region" description="Helical" evidence="1">
    <location>
        <begin position="377"/>
        <end position="394"/>
    </location>
</feature>
<feature type="transmembrane region" description="Helical" evidence="1">
    <location>
        <begin position="440"/>
        <end position="463"/>
    </location>
</feature>
<protein>
    <recommendedName>
        <fullName evidence="4">Chlor_Arch_YYY domain-containing protein</fullName>
    </recommendedName>
</protein>
<feature type="transmembrane region" description="Helical" evidence="1">
    <location>
        <begin position="245"/>
        <end position="266"/>
    </location>
</feature>
<gene>
    <name evidence="2" type="ORF">SAMN04489806_0215</name>
</gene>
<sequence>MTWFSAIVVALVALAVAYTPGAVIAAAAGARRHLLIVAAPAVTVSTFATAGLVFPAFGIAWNPASVGAFSIALALIALAVRLLVVRGRPRRERPSPRKFRGGFGIALPISAAIICTQLVLVYGRPDSVSQTYDAAFHLNGVRYILDTLNGSSLHLTGMILPEGQSSFYPAGWHDLVSIVAMITGGDVVTAANMSNLVVAAVIWPIGILTLVELLAPARTSALVVAAVLATAAPSFPLGMLDYGVLYPYFLALAFLPGAIALGLSITRLTRTDLLGPIPLQVLALIASLGAMAISQTSVVFGFAALGFVGVCARVLTLMRTSLPAMTKVAAGAGALVAGIVLLAAWWKFGSVGYTAPWQPYASPLRAAFEALTSSRNGTPPAILLTILLLVGIVSEIRRGRWWLPVMWTVPAFLFALSAFLPSGNLRNAALGVFYKDPPRLAALSVPLTVVLAALGAFAIWMFISKRVASRTAGTTAVRVSAAVCAVVLVAGGQGIAMQSAISRAAAKYDLSNSSQILSQDERSLLERIDAEVPKDAVIVGNPWTGTSWAYALEDRRVLNPHFNSSTAPENLMVNRHLNDALDDPEVCAALKRTGVDYVLDFGADRFGGRITVDTSIGYEGLLDLDHSSVVEEVDRVNDKVLYRITACGL</sequence>
<dbReference type="Pfam" id="PF20176">
    <property type="entry name" value="DUF6541"/>
    <property type="match status" value="1"/>
</dbReference>
<dbReference type="InterPro" id="IPR046671">
    <property type="entry name" value="DUF6541"/>
</dbReference>
<feature type="transmembrane region" description="Helical" evidence="1">
    <location>
        <begin position="66"/>
        <end position="84"/>
    </location>
</feature>
<keyword evidence="1" id="KW-0472">Membrane</keyword>
<feature type="transmembrane region" description="Helical" evidence="1">
    <location>
        <begin position="273"/>
        <end position="293"/>
    </location>
</feature>
<evidence type="ECO:0000313" key="3">
    <source>
        <dbReference type="Proteomes" id="UP000199183"/>
    </source>
</evidence>
<evidence type="ECO:0008006" key="4">
    <source>
        <dbReference type="Google" id="ProtNLM"/>
    </source>
</evidence>
<keyword evidence="1" id="KW-1133">Transmembrane helix</keyword>
<accession>A0A1H4IUK5</accession>
<keyword evidence="1" id="KW-0812">Transmembrane</keyword>
<feature type="transmembrane region" description="Helical" evidence="1">
    <location>
        <begin position="328"/>
        <end position="346"/>
    </location>
</feature>
<feature type="transmembrane region" description="Helical" evidence="1">
    <location>
        <begin position="475"/>
        <end position="496"/>
    </location>
</feature>
<feature type="transmembrane region" description="Helical" evidence="1">
    <location>
        <begin position="196"/>
        <end position="214"/>
    </location>
</feature>
<dbReference type="EMBL" id="FNRY01000001">
    <property type="protein sequence ID" value="SEB36912.1"/>
    <property type="molecule type" value="Genomic_DNA"/>
</dbReference>
<keyword evidence="3" id="KW-1185">Reference proteome</keyword>
<feature type="transmembrane region" description="Helical" evidence="1">
    <location>
        <begin position="34"/>
        <end position="60"/>
    </location>
</feature>
<organism evidence="2 3">
    <name type="scientific">Paramicrobacterium humi</name>
    <dbReference type="NCBI Taxonomy" id="640635"/>
    <lineage>
        <taxon>Bacteria</taxon>
        <taxon>Bacillati</taxon>
        <taxon>Actinomycetota</taxon>
        <taxon>Actinomycetes</taxon>
        <taxon>Micrococcales</taxon>
        <taxon>Microbacteriaceae</taxon>
        <taxon>Paramicrobacterium</taxon>
    </lineage>
</organism>
<feature type="transmembrane region" description="Helical" evidence="1">
    <location>
        <begin position="6"/>
        <end position="27"/>
    </location>
</feature>
<reference evidence="2 3" key="1">
    <citation type="submission" date="2016-10" db="EMBL/GenBank/DDBJ databases">
        <authorList>
            <person name="de Groot N.N."/>
        </authorList>
    </citation>
    <scope>NUCLEOTIDE SEQUENCE [LARGE SCALE GENOMIC DNA]</scope>
    <source>
        <strain evidence="2 3">DSM 21799</strain>
    </source>
</reference>
<evidence type="ECO:0000313" key="2">
    <source>
        <dbReference type="EMBL" id="SEB36912.1"/>
    </source>
</evidence>
<dbReference type="AlphaFoldDB" id="A0A1H4IUK5"/>
<evidence type="ECO:0000256" key="1">
    <source>
        <dbReference type="SAM" id="Phobius"/>
    </source>
</evidence>
<dbReference type="RefSeq" id="WP_091178989.1">
    <property type="nucleotide sequence ID" value="NZ_FNRY01000001.1"/>
</dbReference>
<proteinExistence type="predicted"/>
<name>A0A1H4IUK5_9MICO</name>
<feature type="transmembrane region" description="Helical" evidence="1">
    <location>
        <begin position="299"/>
        <end position="316"/>
    </location>
</feature>
<feature type="transmembrane region" description="Helical" evidence="1">
    <location>
        <begin position="401"/>
        <end position="420"/>
    </location>
</feature>
<dbReference type="STRING" id="640635.SAMN04489806_0215"/>
<feature type="transmembrane region" description="Helical" evidence="1">
    <location>
        <begin position="105"/>
        <end position="123"/>
    </location>
</feature>
<dbReference type="Proteomes" id="UP000199183">
    <property type="component" value="Unassembled WGS sequence"/>
</dbReference>
<feature type="transmembrane region" description="Helical" evidence="1">
    <location>
        <begin position="221"/>
        <end position="239"/>
    </location>
</feature>